<dbReference type="SMART" id="SM00471">
    <property type="entry name" value="HDc"/>
    <property type="match status" value="1"/>
</dbReference>
<evidence type="ECO:0000313" key="3">
    <source>
        <dbReference type="EMBL" id="HHR33532.1"/>
    </source>
</evidence>
<evidence type="ECO:0000259" key="1">
    <source>
        <dbReference type="PROSITE" id="PS51831"/>
    </source>
</evidence>
<accession>A0A7C5Y8K9</accession>
<dbReference type="CDD" id="cd00077">
    <property type="entry name" value="HDc"/>
    <property type="match status" value="1"/>
</dbReference>
<dbReference type="NCBIfam" id="TIGR00277">
    <property type="entry name" value="HDIG"/>
    <property type="match status" value="1"/>
</dbReference>
<dbReference type="Pfam" id="PF13487">
    <property type="entry name" value="HD_5"/>
    <property type="match status" value="1"/>
</dbReference>
<dbReference type="InterPro" id="IPR037522">
    <property type="entry name" value="HD_GYP_dom"/>
</dbReference>
<dbReference type="PROSITE" id="PS51832">
    <property type="entry name" value="HD_GYP"/>
    <property type="match status" value="1"/>
</dbReference>
<name>A0A7C5Y8K9_9BACT</name>
<dbReference type="Gene3D" id="1.10.3210.10">
    <property type="entry name" value="Hypothetical protein af1432"/>
    <property type="match status" value="1"/>
</dbReference>
<gene>
    <name evidence="3" type="ORF">ENM46_01130</name>
</gene>
<organism evidence="3">
    <name type="scientific">Fervidobacterium nodosum</name>
    <dbReference type="NCBI Taxonomy" id="2424"/>
    <lineage>
        <taxon>Bacteria</taxon>
        <taxon>Thermotogati</taxon>
        <taxon>Thermotogota</taxon>
        <taxon>Thermotogae</taxon>
        <taxon>Thermotogales</taxon>
        <taxon>Fervidobacteriaceae</taxon>
        <taxon>Fervidobacterium</taxon>
    </lineage>
</organism>
<dbReference type="AlphaFoldDB" id="A0A7C5Y8K9"/>
<dbReference type="InterPro" id="IPR006674">
    <property type="entry name" value="HD_domain"/>
</dbReference>
<dbReference type="InterPro" id="IPR006675">
    <property type="entry name" value="HDIG_dom"/>
</dbReference>
<dbReference type="EMBL" id="DRXW01000074">
    <property type="protein sequence ID" value="HHR33532.1"/>
    <property type="molecule type" value="Genomic_DNA"/>
</dbReference>
<dbReference type="PROSITE" id="PS51831">
    <property type="entry name" value="HD"/>
    <property type="match status" value="1"/>
</dbReference>
<feature type="domain" description="HD-GYP" evidence="2">
    <location>
        <begin position="1"/>
        <end position="188"/>
    </location>
</feature>
<evidence type="ECO:0000259" key="2">
    <source>
        <dbReference type="PROSITE" id="PS51832"/>
    </source>
</evidence>
<dbReference type="InterPro" id="IPR003607">
    <property type="entry name" value="HD/PDEase_dom"/>
</dbReference>
<reference evidence="3" key="1">
    <citation type="journal article" date="2020" name="mSystems">
        <title>Genome- and Community-Level Interaction Insights into Carbon Utilization and Element Cycling Functions of Hydrothermarchaeota in Hydrothermal Sediment.</title>
        <authorList>
            <person name="Zhou Z."/>
            <person name="Liu Y."/>
            <person name="Xu W."/>
            <person name="Pan J."/>
            <person name="Luo Z.H."/>
            <person name="Li M."/>
        </authorList>
    </citation>
    <scope>NUCLEOTIDE SEQUENCE [LARGE SCALE GENOMIC DNA]</scope>
    <source>
        <strain evidence="3">SpSt-1088</strain>
    </source>
</reference>
<comment type="caution">
    <text evidence="3">The sequence shown here is derived from an EMBL/GenBank/DDBJ whole genome shotgun (WGS) entry which is preliminary data.</text>
</comment>
<feature type="domain" description="HD" evidence="1">
    <location>
        <begin position="16"/>
        <end position="138"/>
    </location>
</feature>
<dbReference type="SUPFAM" id="SSF109604">
    <property type="entry name" value="HD-domain/PDEase-like"/>
    <property type="match status" value="1"/>
</dbReference>
<sequence length="188" mass="21414">MILTMIRILEYHDPYTKGHSKNVANLASMLAEKLGLNDEMIKKTYWAALVHDIGKIVVPSSILNKEGKLTIEEFEVIKKHPVYGHDFLSTSSDLRELAKYVLYHHERWDGNGYPSGLAGEEIPVISRIISVVDAWDAMTSDRPYRKGLSFEKAKSELLEHSGMQFDPNIVKRFIEIVDQESSKIDPVK</sequence>
<protein>
    <submittedName>
        <fullName evidence="3">HD-GYP domain-containing protein</fullName>
    </submittedName>
</protein>
<dbReference type="PANTHER" id="PTHR43155">
    <property type="entry name" value="CYCLIC DI-GMP PHOSPHODIESTERASE PA4108-RELATED"/>
    <property type="match status" value="1"/>
</dbReference>
<proteinExistence type="predicted"/>